<proteinExistence type="predicted"/>
<dbReference type="EMBL" id="JAWQEG010002124">
    <property type="protein sequence ID" value="KAK3874218.1"/>
    <property type="molecule type" value="Genomic_DNA"/>
</dbReference>
<feature type="region of interest" description="Disordered" evidence="1">
    <location>
        <begin position="23"/>
        <end position="121"/>
    </location>
</feature>
<evidence type="ECO:0000313" key="3">
    <source>
        <dbReference type="Proteomes" id="UP001286313"/>
    </source>
</evidence>
<name>A0AAE1FLN0_PETCI</name>
<comment type="caution">
    <text evidence="2">The sequence shown here is derived from an EMBL/GenBank/DDBJ whole genome shotgun (WGS) entry which is preliminary data.</text>
</comment>
<feature type="compositionally biased region" description="Basic residues" evidence="1">
    <location>
        <begin position="33"/>
        <end position="46"/>
    </location>
</feature>
<keyword evidence="3" id="KW-1185">Reference proteome</keyword>
<organism evidence="2 3">
    <name type="scientific">Petrolisthes cinctipes</name>
    <name type="common">Flat porcelain crab</name>
    <dbReference type="NCBI Taxonomy" id="88211"/>
    <lineage>
        <taxon>Eukaryota</taxon>
        <taxon>Metazoa</taxon>
        <taxon>Ecdysozoa</taxon>
        <taxon>Arthropoda</taxon>
        <taxon>Crustacea</taxon>
        <taxon>Multicrustacea</taxon>
        <taxon>Malacostraca</taxon>
        <taxon>Eumalacostraca</taxon>
        <taxon>Eucarida</taxon>
        <taxon>Decapoda</taxon>
        <taxon>Pleocyemata</taxon>
        <taxon>Anomura</taxon>
        <taxon>Galatheoidea</taxon>
        <taxon>Porcellanidae</taxon>
        <taxon>Petrolisthes</taxon>
    </lineage>
</organism>
<reference evidence="2" key="1">
    <citation type="submission" date="2023-10" db="EMBL/GenBank/DDBJ databases">
        <title>Genome assemblies of two species of porcelain crab, Petrolisthes cinctipes and Petrolisthes manimaculis (Anomura: Porcellanidae).</title>
        <authorList>
            <person name="Angst P."/>
        </authorList>
    </citation>
    <scope>NUCLEOTIDE SEQUENCE</scope>
    <source>
        <strain evidence="2">PB745_01</strain>
        <tissue evidence="2">Gill</tissue>
    </source>
</reference>
<feature type="compositionally biased region" description="Basic and acidic residues" evidence="1">
    <location>
        <begin position="62"/>
        <end position="108"/>
    </location>
</feature>
<sequence>MRKLRPEASADCHEDGVVAIVMETTREGEDNGKRRKDVRYVKKIKEKRKEEEDEEEEDKEEEKEKEGGEVKEDKEDGRYENKLKNDGKTHEERRGESQEKWRRKGDNSHHHHHNNIWMGGSESSLYNNPALYSSLMCTPSLTVPLPLPSHHTTRTTSVSSTSSISTLIISSPTTSIPSSTFVSTSSSTPTTTFVTIPSFSSPTLAFSNTTPVSSPTSLLQVPFAPFSSPQGRLTVSLPSSPELKRRQRLTTDYPDHQLPLKRIGRRLHHLRHWTKLDAWS</sequence>
<protein>
    <submittedName>
        <fullName evidence="2">Uncharacterized protein</fullName>
    </submittedName>
</protein>
<feature type="compositionally biased region" description="Acidic residues" evidence="1">
    <location>
        <begin position="51"/>
        <end position="61"/>
    </location>
</feature>
<evidence type="ECO:0000256" key="1">
    <source>
        <dbReference type="SAM" id="MobiDB-lite"/>
    </source>
</evidence>
<gene>
    <name evidence="2" type="ORF">Pcinc_020830</name>
</gene>
<accession>A0AAE1FLN0</accession>
<dbReference type="AlphaFoldDB" id="A0AAE1FLN0"/>
<evidence type="ECO:0000313" key="2">
    <source>
        <dbReference type="EMBL" id="KAK3874218.1"/>
    </source>
</evidence>
<dbReference type="Proteomes" id="UP001286313">
    <property type="component" value="Unassembled WGS sequence"/>
</dbReference>